<evidence type="ECO:0000259" key="2">
    <source>
        <dbReference type="PROSITE" id="PS51707"/>
    </source>
</evidence>
<sequence>MAKETERKFLVRDDTWLALTAGARHIVQAYVALDGPASLRVRITDDARAELAIKMSNGQITRDEFEYAIPLAEARELIAASRGRLIEKIRFLVPFRGYEWEVDEYRGVLSGLVVAEVELAGERDDPPIPAWIGREVTGDGAWSNAALATSGLPEPVMREFAGGTVG</sequence>
<dbReference type="PANTHER" id="PTHR40114:SF1">
    <property type="entry name" value="SLR0698 PROTEIN"/>
    <property type="match status" value="1"/>
</dbReference>
<dbReference type="SMART" id="SM01118">
    <property type="entry name" value="CYTH"/>
    <property type="match status" value="1"/>
</dbReference>
<evidence type="ECO:0000313" key="4">
    <source>
        <dbReference type="Proteomes" id="UP000291301"/>
    </source>
</evidence>
<dbReference type="EMBL" id="SJST01000001">
    <property type="protein sequence ID" value="TCD16402.1"/>
    <property type="molecule type" value="Genomic_DNA"/>
</dbReference>
<reference evidence="3 4" key="1">
    <citation type="journal article" date="2015" name="Antonie Van Leeuwenhoek">
        <title>Oricola cellulosilytica gen. nov., sp. nov., a cellulose-degrading bacterium of the family Phyllobacteriaceae isolated from surface seashore water, and emended descriptions of Mesorhizobium loti and Phyllobacterium myrsinacearum.</title>
        <authorList>
            <person name="Hameed A."/>
            <person name="Shahina M."/>
            <person name="Lai W.A."/>
            <person name="Lin S.Y."/>
            <person name="Young L.S."/>
            <person name="Liu Y.C."/>
            <person name="Hsu Y.H."/>
            <person name="Young C.C."/>
        </authorList>
    </citation>
    <scope>NUCLEOTIDE SEQUENCE [LARGE SCALE GENOMIC DNA]</scope>
    <source>
        <strain evidence="3 4">KCTC 52183</strain>
    </source>
</reference>
<dbReference type="PANTHER" id="PTHR40114">
    <property type="entry name" value="SLR0698 PROTEIN"/>
    <property type="match status" value="1"/>
</dbReference>
<keyword evidence="4" id="KW-1185">Reference proteome</keyword>
<dbReference type="CDD" id="cd07891">
    <property type="entry name" value="CYTH-like_CthTTM-like_1"/>
    <property type="match status" value="1"/>
</dbReference>
<dbReference type="Pfam" id="PF01928">
    <property type="entry name" value="CYTH"/>
    <property type="match status" value="1"/>
</dbReference>
<dbReference type="Proteomes" id="UP000291301">
    <property type="component" value="Unassembled WGS sequence"/>
</dbReference>
<feature type="active site" description="Proton acceptor" evidence="1">
    <location>
        <position position="30"/>
    </location>
</feature>
<dbReference type="AlphaFoldDB" id="A0A4V2MP59"/>
<accession>A0A4V2MP59</accession>
<dbReference type="OrthoDB" id="9805588at2"/>
<evidence type="ECO:0000313" key="3">
    <source>
        <dbReference type="EMBL" id="TCD16402.1"/>
    </source>
</evidence>
<organism evidence="3 4">
    <name type="scientific">Oricola cellulosilytica</name>
    <dbReference type="NCBI Taxonomy" id="1429082"/>
    <lineage>
        <taxon>Bacteria</taxon>
        <taxon>Pseudomonadati</taxon>
        <taxon>Pseudomonadota</taxon>
        <taxon>Alphaproteobacteria</taxon>
        <taxon>Hyphomicrobiales</taxon>
        <taxon>Ahrensiaceae</taxon>
        <taxon>Oricola</taxon>
    </lineage>
</organism>
<dbReference type="PROSITE" id="PS51707">
    <property type="entry name" value="CYTH"/>
    <property type="match status" value="1"/>
</dbReference>
<feature type="domain" description="CYTH" evidence="2">
    <location>
        <begin position="2"/>
        <end position="150"/>
    </location>
</feature>
<gene>
    <name evidence="3" type="ORF">E0D97_02960</name>
</gene>
<dbReference type="InterPro" id="IPR023577">
    <property type="entry name" value="CYTH_domain"/>
</dbReference>
<dbReference type="Gene3D" id="2.40.320.10">
    <property type="entry name" value="Hypothetical Protein Pfu-838710-001"/>
    <property type="match status" value="1"/>
</dbReference>
<dbReference type="RefSeq" id="WP_131565232.1">
    <property type="nucleotide sequence ID" value="NZ_JAINFK010000001.1"/>
</dbReference>
<dbReference type="InterPro" id="IPR012042">
    <property type="entry name" value="NeuTTM/CthTTM-like"/>
</dbReference>
<protein>
    <submittedName>
        <fullName evidence="3">CYTH domain-containing protein</fullName>
    </submittedName>
</protein>
<comment type="caution">
    <text evidence="3">The sequence shown here is derived from an EMBL/GenBank/DDBJ whole genome shotgun (WGS) entry which is preliminary data.</text>
</comment>
<dbReference type="InterPro" id="IPR033469">
    <property type="entry name" value="CYTH-like_dom_sf"/>
</dbReference>
<proteinExistence type="predicted"/>
<name>A0A4V2MP59_9HYPH</name>
<evidence type="ECO:0000256" key="1">
    <source>
        <dbReference type="PIRSR" id="PIRSR016487-1"/>
    </source>
</evidence>
<dbReference type="PIRSF" id="PIRSF016487">
    <property type="entry name" value="CYTH_UCP016487"/>
    <property type="match status" value="1"/>
</dbReference>
<dbReference type="SUPFAM" id="SSF55154">
    <property type="entry name" value="CYTH-like phosphatases"/>
    <property type="match status" value="1"/>
</dbReference>